<dbReference type="EMBL" id="MU118005">
    <property type="protein sequence ID" value="KAF9648940.1"/>
    <property type="molecule type" value="Genomic_DNA"/>
</dbReference>
<name>A0ACB6ZGP9_THEGA</name>
<protein>
    <submittedName>
        <fullName evidence="1">Uncharacterized protein</fullName>
    </submittedName>
</protein>
<organism evidence="1 2">
    <name type="scientific">Thelephora ganbajun</name>
    <name type="common">Ganba fungus</name>
    <dbReference type="NCBI Taxonomy" id="370292"/>
    <lineage>
        <taxon>Eukaryota</taxon>
        <taxon>Fungi</taxon>
        <taxon>Dikarya</taxon>
        <taxon>Basidiomycota</taxon>
        <taxon>Agaricomycotina</taxon>
        <taxon>Agaricomycetes</taxon>
        <taxon>Thelephorales</taxon>
        <taxon>Thelephoraceae</taxon>
        <taxon>Thelephora</taxon>
    </lineage>
</organism>
<proteinExistence type="predicted"/>
<gene>
    <name evidence="1" type="ORF">BDM02DRAFT_2013699</name>
</gene>
<comment type="caution">
    <text evidence="1">The sequence shown here is derived from an EMBL/GenBank/DDBJ whole genome shotgun (WGS) entry which is preliminary data.</text>
</comment>
<reference evidence="1" key="2">
    <citation type="journal article" date="2020" name="Nat. Commun.">
        <title>Large-scale genome sequencing of mycorrhizal fungi provides insights into the early evolution of symbiotic traits.</title>
        <authorList>
            <person name="Miyauchi S."/>
            <person name="Kiss E."/>
            <person name="Kuo A."/>
            <person name="Drula E."/>
            <person name="Kohler A."/>
            <person name="Sanchez-Garcia M."/>
            <person name="Morin E."/>
            <person name="Andreopoulos B."/>
            <person name="Barry K.W."/>
            <person name="Bonito G."/>
            <person name="Buee M."/>
            <person name="Carver A."/>
            <person name="Chen C."/>
            <person name="Cichocki N."/>
            <person name="Clum A."/>
            <person name="Culley D."/>
            <person name="Crous P.W."/>
            <person name="Fauchery L."/>
            <person name="Girlanda M."/>
            <person name="Hayes R.D."/>
            <person name="Keri Z."/>
            <person name="LaButti K."/>
            <person name="Lipzen A."/>
            <person name="Lombard V."/>
            <person name="Magnuson J."/>
            <person name="Maillard F."/>
            <person name="Murat C."/>
            <person name="Nolan M."/>
            <person name="Ohm R.A."/>
            <person name="Pangilinan J."/>
            <person name="Pereira M.F."/>
            <person name="Perotto S."/>
            <person name="Peter M."/>
            <person name="Pfister S."/>
            <person name="Riley R."/>
            <person name="Sitrit Y."/>
            <person name="Stielow J.B."/>
            <person name="Szollosi G."/>
            <person name="Zifcakova L."/>
            <person name="Stursova M."/>
            <person name="Spatafora J.W."/>
            <person name="Tedersoo L."/>
            <person name="Vaario L.M."/>
            <person name="Yamada A."/>
            <person name="Yan M."/>
            <person name="Wang P."/>
            <person name="Xu J."/>
            <person name="Bruns T."/>
            <person name="Baldrian P."/>
            <person name="Vilgalys R."/>
            <person name="Dunand C."/>
            <person name="Henrissat B."/>
            <person name="Grigoriev I.V."/>
            <person name="Hibbett D."/>
            <person name="Nagy L.G."/>
            <person name="Martin F.M."/>
        </authorList>
    </citation>
    <scope>NUCLEOTIDE SEQUENCE</scope>
    <source>
        <strain evidence="1">P2</strain>
    </source>
</reference>
<accession>A0ACB6ZGP9</accession>
<sequence length="226" mass="25871">MFSLPQSTEPPSQVPIVDVSEPSDILQLFIQHLYPRAPPEVSDLAMWADLYTVADKYNTEVVTDSLRNMLIPWFLEECPMRVYALASHWGFEEEAKIASRGILTMDISKGFPEEEARFMGSVACQKLYLLHIQRRNKARALVNDRIYQFSDGRNCSCPPMDFNAVIQALSQRVSTTPWLTAEELYEEAAGMNNSRMCASTCRNSFKNVHRWMSLILREISQLPQTI</sequence>
<dbReference type="Proteomes" id="UP000886501">
    <property type="component" value="Unassembled WGS sequence"/>
</dbReference>
<evidence type="ECO:0000313" key="2">
    <source>
        <dbReference type="Proteomes" id="UP000886501"/>
    </source>
</evidence>
<keyword evidence="2" id="KW-1185">Reference proteome</keyword>
<evidence type="ECO:0000313" key="1">
    <source>
        <dbReference type="EMBL" id="KAF9648940.1"/>
    </source>
</evidence>
<reference evidence="1" key="1">
    <citation type="submission" date="2019-10" db="EMBL/GenBank/DDBJ databases">
        <authorList>
            <consortium name="DOE Joint Genome Institute"/>
            <person name="Kuo A."/>
            <person name="Miyauchi S."/>
            <person name="Kiss E."/>
            <person name="Drula E."/>
            <person name="Kohler A."/>
            <person name="Sanchez-Garcia M."/>
            <person name="Andreopoulos B."/>
            <person name="Barry K.W."/>
            <person name="Bonito G."/>
            <person name="Buee M."/>
            <person name="Carver A."/>
            <person name="Chen C."/>
            <person name="Cichocki N."/>
            <person name="Clum A."/>
            <person name="Culley D."/>
            <person name="Crous P.W."/>
            <person name="Fauchery L."/>
            <person name="Girlanda M."/>
            <person name="Hayes R."/>
            <person name="Keri Z."/>
            <person name="Labutti K."/>
            <person name="Lipzen A."/>
            <person name="Lombard V."/>
            <person name="Magnuson J."/>
            <person name="Maillard F."/>
            <person name="Morin E."/>
            <person name="Murat C."/>
            <person name="Nolan M."/>
            <person name="Ohm R."/>
            <person name="Pangilinan J."/>
            <person name="Pereira M."/>
            <person name="Perotto S."/>
            <person name="Peter M."/>
            <person name="Riley R."/>
            <person name="Sitrit Y."/>
            <person name="Stielow B."/>
            <person name="Szollosi G."/>
            <person name="Zifcakova L."/>
            <person name="Stursova M."/>
            <person name="Spatafora J.W."/>
            <person name="Tedersoo L."/>
            <person name="Vaario L.-M."/>
            <person name="Yamada A."/>
            <person name="Yan M."/>
            <person name="Wang P."/>
            <person name="Xu J."/>
            <person name="Bruns T."/>
            <person name="Baldrian P."/>
            <person name="Vilgalys R."/>
            <person name="Henrissat B."/>
            <person name="Grigoriev I.V."/>
            <person name="Hibbett D."/>
            <person name="Nagy L.G."/>
            <person name="Martin F.M."/>
        </authorList>
    </citation>
    <scope>NUCLEOTIDE SEQUENCE</scope>
    <source>
        <strain evidence="1">P2</strain>
    </source>
</reference>